<name>A0A655Z099_VIBCL</name>
<evidence type="ECO:0000313" key="4">
    <source>
        <dbReference type="Proteomes" id="UP000044806"/>
    </source>
</evidence>
<evidence type="ECO:0000313" key="1">
    <source>
        <dbReference type="EMBL" id="CSA32010.1"/>
    </source>
</evidence>
<dbReference type="Proteomes" id="UP000041770">
    <property type="component" value="Unassembled WGS sequence"/>
</dbReference>
<proteinExistence type="predicted"/>
<evidence type="ECO:0000313" key="2">
    <source>
        <dbReference type="EMBL" id="CSB97878.1"/>
    </source>
</evidence>
<dbReference type="EMBL" id="CWQY01000001">
    <property type="protein sequence ID" value="CSB97878.1"/>
    <property type="molecule type" value="Genomic_DNA"/>
</dbReference>
<organism evidence="2 3">
    <name type="scientific">Vibrio cholerae</name>
    <dbReference type="NCBI Taxonomy" id="666"/>
    <lineage>
        <taxon>Bacteria</taxon>
        <taxon>Pseudomonadati</taxon>
        <taxon>Pseudomonadota</taxon>
        <taxon>Gammaproteobacteria</taxon>
        <taxon>Vibrionales</taxon>
        <taxon>Vibrionaceae</taxon>
        <taxon>Vibrio</taxon>
    </lineage>
</organism>
<evidence type="ECO:0000313" key="3">
    <source>
        <dbReference type="Proteomes" id="UP000041770"/>
    </source>
</evidence>
<dbReference type="AlphaFoldDB" id="A0A655Z099"/>
<dbReference type="EMBL" id="CWOW01000005">
    <property type="protein sequence ID" value="CSA32010.1"/>
    <property type="molecule type" value="Genomic_DNA"/>
</dbReference>
<protein>
    <submittedName>
        <fullName evidence="2">Uncharacterized protein</fullName>
    </submittedName>
</protein>
<accession>A0A655Z099</accession>
<gene>
    <name evidence="1" type="ORF">ERS013165_01303</name>
    <name evidence="2" type="ORF">ERS013200_00237</name>
</gene>
<sequence length="34" mass="4121">MDFYALWRDVKSCWFCLLLPKLSESLGMPKKNHY</sequence>
<dbReference type="Proteomes" id="UP000044806">
    <property type="component" value="Unassembled WGS sequence"/>
</dbReference>
<reference evidence="3 4" key="1">
    <citation type="submission" date="2015-07" db="EMBL/GenBank/DDBJ databases">
        <authorList>
            <consortium name="Pathogen Informatics"/>
        </authorList>
    </citation>
    <scope>NUCLEOTIDE SEQUENCE [LARGE SCALE GENOMIC DNA]</scope>
    <source>
        <strain evidence="2 3">A316</strain>
        <strain evidence="1 4">A51</strain>
    </source>
</reference>